<dbReference type="SUPFAM" id="SSF53474">
    <property type="entry name" value="alpha/beta-Hydrolases"/>
    <property type="match status" value="1"/>
</dbReference>
<dbReference type="Proteomes" id="UP000669179">
    <property type="component" value="Unassembled WGS sequence"/>
</dbReference>
<feature type="domain" description="AB hydrolase-1" evidence="1">
    <location>
        <begin position="19"/>
        <end position="251"/>
    </location>
</feature>
<dbReference type="PANTHER" id="PTHR43194">
    <property type="entry name" value="HYDROLASE ALPHA/BETA FOLD FAMILY"/>
    <property type="match status" value="1"/>
</dbReference>
<name>A0A939P939_9ACTN</name>
<dbReference type="AlphaFoldDB" id="A0A939P939"/>
<evidence type="ECO:0000313" key="2">
    <source>
        <dbReference type="EMBL" id="MBO2448048.1"/>
    </source>
</evidence>
<keyword evidence="3" id="KW-1185">Reference proteome</keyword>
<dbReference type="InterPro" id="IPR029058">
    <property type="entry name" value="AB_hydrolase_fold"/>
</dbReference>
<dbReference type="InterPro" id="IPR050228">
    <property type="entry name" value="Carboxylesterase_BioH"/>
</dbReference>
<dbReference type="EMBL" id="JAGEOJ010000005">
    <property type="protein sequence ID" value="MBO2448048.1"/>
    <property type="molecule type" value="Genomic_DNA"/>
</dbReference>
<dbReference type="PRINTS" id="PR00412">
    <property type="entry name" value="EPOXHYDRLASE"/>
</dbReference>
<dbReference type="PANTHER" id="PTHR43194:SF5">
    <property type="entry name" value="PIMELOYL-[ACYL-CARRIER PROTEIN] METHYL ESTER ESTERASE"/>
    <property type="match status" value="1"/>
</dbReference>
<dbReference type="GO" id="GO:0016787">
    <property type="term" value="F:hydrolase activity"/>
    <property type="evidence" value="ECO:0007669"/>
    <property type="project" value="UniProtKB-KW"/>
</dbReference>
<evidence type="ECO:0000259" key="1">
    <source>
        <dbReference type="Pfam" id="PF00561"/>
    </source>
</evidence>
<proteinExistence type="predicted"/>
<evidence type="ECO:0000313" key="3">
    <source>
        <dbReference type="Proteomes" id="UP000669179"/>
    </source>
</evidence>
<gene>
    <name evidence="2" type="ORF">J4573_13170</name>
</gene>
<comment type="caution">
    <text evidence="2">The sequence shown here is derived from an EMBL/GenBank/DDBJ whole genome shotgun (WGS) entry which is preliminary data.</text>
</comment>
<organism evidence="2 3">
    <name type="scientific">Actinomadura barringtoniae</name>
    <dbReference type="NCBI Taxonomy" id="1427535"/>
    <lineage>
        <taxon>Bacteria</taxon>
        <taxon>Bacillati</taxon>
        <taxon>Actinomycetota</taxon>
        <taxon>Actinomycetes</taxon>
        <taxon>Streptosporangiales</taxon>
        <taxon>Thermomonosporaceae</taxon>
        <taxon>Actinomadura</taxon>
    </lineage>
</organism>
<reference evidence="2" key="1">
    <citation type="submission" date="2021-03" db="EMBL/GenBank/DDBJ databases">
        <authorList>
            <person name="Kanchanasin P."/>
            <person name="Saeng-In P."/>
            <person name="Phongsopitanun W."/>
            <person name="Yuki M."/>
            <person name="Kudo T."/>
            <person name="Ohkuma M."/>
            <person name="Tanasupawat S."/>
        </authorList>
    </citation>
    <scope>NUCLEOTIDE SEQUENCE</scope>
    <source>
        <strain evidence="2">GKU 128</strain>
    </source>
</reference>
<dbReference type="Pfam" id="PF00561">
    <property type="entry name" value="Abhydrolase_1"/>
    <property type="match status" value="1"/>
</dbReference>
<accession>A0A939P939</accession>
<dbReference type="RefSeq" id="WP_208255713.1">
    <property type="nucleotide sequence ID" value="NZ_JAGEOJ010000005.1"/>
</dbReference>
<dbReference type="InterPro" id="IPR000639">
    <property type="entry name" value="Epox_hydrolase-like"/>
</dbReference>
<sequence length="263" mass="28861">MKIRVSGGEVAADVIGEGPPVVLTHGAPASSYLWREVARDLARTHTVHVWDLLGYGDSRATELPTIDLQARTLAELVDHWGLKDPALVGHDIGGATTLRAHLVHQAPARRLALLDAAVLDPWITPFTLHMQRYQDAYRTMPHHVFDEIITTRLRTAAHNPMTPETLAAYHAPWSGDDGQQRWIDQVVGTTPDHTRDIAARLTQLNVPTLILWGDNDEWLEPATADRLAAAIPGARKATISGAGHFLPEDNPHDTAAALRSFLN</sequence>
<protein>
    <submittedName>
        <fullName evidence="2">Alpha/beta hydrolase</fullName>
    </submittedName>
</protein>
<keyword evidence="2" id="KW-0378">Hydrolase</keyword>
<dbReference type="InterPro" id="IPR000073">
    <property type="entry name" value="AB_hydrolase_1"/>
</dbReference>
<dbReference type="PRINTS" id="PR00111">
    <property type="entry name" value="ABHYDROLASE"/>
</dbReference>
<dbReference type="Gene3D" id="3.40.50.1820">
    <property type="entry name" value="alpha/beta hydrolase"/>
    <property type="match status" value="1"/>
</dbReference>